<gene>
    <name evidence="1" type="ORF">SPIL2461_LOCUS20435</name>
</gene>
<reference evidence="1" key="1">
    <citation type="submission" date="2021-02" db="EMBL/GenBank/DDBJ databases">
        <authorList>
            <person name="Dougan E. K."/>
            <person name="Rhodes N."/>
            <person name="Thang M."/>
            <person name="Chan C."/>
        </authorList>
    </citation>
    <scope>NUCLEOTIDE SEQUENCE</scope>
</reference>
<feature type="non-terminal residue" evidence="1">
    <location>
        <position position="50"/>
    </location>
</feature>
<evidence type="ECO:0000313" key="1">
    <source>
        <dbReference type="EMBL" id="CAE7718267.1"/>
    </source>
</evidence>
<feature type="non-terminal residue" evidence="1">
    <location>
        <position position="1"/>
    </location>
</feature>
<accession>A0A812XDA7</accession>
<organism evidence="1 2">
    <name type="scientific">Symbiodinium pilosum</name>
    <name type="common">Dinoflagellate</name>
    <dbReference type="NCBI Taxonomy" id="2952"/>
    <lineage>
        <taxon>Eukaryota</taxon>
        <taxon>Sar</taxon>
        <taxon>Alveolata</taxon>
        <taxon>Dinophyceae</taxon>
        <taxon>Suessiales</taxon>
        <taxon>Symbiodiniaceae</taxon>
        <taxon>Symbiodinium</taxon>
    </lineage>
</organism>
<sequence>DGLGLICIQGSQSLDLDPEIVVKEVLSEIDLFGALTEVVRAADPAVVLGY</sequence>
<name>A0A812XDA7_SYMPI</name>
<protein>
    <submittedName>
        <fullName evidence="1">Uncharacterized protein</fullName>
    </submittedName>
</protein>
<proteinExistence type="predicted"/>
<keyword evidence="2" id="KW-1185">Reference proteome</keyword>
<dbReference type="AlphaFoldDB" id="A0A812XDA7"/>
<comment type="caution">
    <text evidence="1">The sequence shown here is derived from an EMBL/GenBank/DDBJ whole genome shotgun (WGS) entry which is preliminary data.</text>
</comment>
<dbReference type="Proteomes" id="UP000649617">
    <property type="component" value="Unassembled WGS sequence"/>
</dbReference>
<evidence type="ECO:0000313" key="2">
    <source>
        <dbReference type="Proteomes" id="UP000649617"/>
    </source>
</evidence>
<dbReference type="EMBL" id="CAJNIZ010045371">
    <property type="protein sequence ID" value="CAE7718267.1"/>
    <property type="molecule type" value="Genomic_DNA"/>
</dbReference>